<proteinExistence type="predicted"/>
<name>A0A9E7GAM6_9LILI</name>
<feature type="region of interest" description="Disordered" evidence="1">
    <location>
        <begin position="1"/>
        <end position="28"/>
    </location>
</feature>
<dbReference type="Proteomes" id="UP001055439">
    <property type="component" value="Chromosome 6"/>
</dbReference>
<evidence type="ECO:0000313" key="3">
    <source>
        <dbReference type="Proteomes" id="UP001055439"/>
    </source>
</evidence>
<gene>
    <name evidence="2" type="ORF">MUK42_07549</name>
</gene>
<organism evidence="2 3">
    <name type="scientific">Musa troglodytarum</name>
    <name type="common">fe'i banana</name>
    <dbReference type="NCBI Taxonomy" id="320322"/>
    <lineage>
        <taxon>Eukaryota</taxon>
        <taxon>Viridiplantae</taxon>
        <taxon>Streptophyta</taxon>
        <taxon>Embryophyta</taxon>
        <taxon>Tracheophyta</taxon>
        <taxon>Spermatophyta</taxon>
        <taxon>Magnoliopsida</taxon>
        <taxon>Liliopsida</taxon>
        <taxon>Zingiberales</taxon>
        <taxon>Musaceae</taxon>
        <taxon>Musa</taxon>
    </lineage>
</organism>
<dbReference type="EMBL" id="CP097508">
    <property type="protein sequence ID" value="URE11516.1"/>
    <property type="molecule type" value="Genomic_DNA"/>
</dbReference>
<keyword evidence="3" id="KW-1185">Reference proteome</keyword>
<evidence type="ECO:0000313" key="2">
    <source>
        <dbReference type="EMBL" id="URE11516.1"/>
    </source>
</evidence>
<sequence length="235" mass="25632">MSIVRPSAGEWNSSPSTKRVIKEEEDVERGRKVTNADHLLLPLRPPHVRADEAPSSSPAPWRVERPPLRLPLLVASGRFQRSLSEPRWSIHPRVLPASPSALSAPGSSLSCLFYIYEGSRMPLKFVTIITSDMAVSGETTGNCVSYHLDVEFTSDVKSPCNQLQLLVLLVDQMALLNASGVLVLASLSLAIKCSVKCLLEIPPVLYAERVLHLALIAKAQASVQNGWRNLGPPAE</sequence>
<protein>
    <submittedName>
        <fullName evidence="2">Uncharacterized protein</fullName>
    </submittedName>
</protein>
<accession>A0A9E7GAM6</accession>
<dbReference type="AlphaFoldDB" id="A0A9E7GAM6"/>
<reference evidence="2" key="1">
    <citation type="submission" date="2022-05" db="EMBL/GenBank/DDBJ databases">
        <title>The Musa troglodytarum L. genome provides insights into the mechanism of non-climacteric behaviour and enrichment of carotenoids.</title>
        <authorList>
            <person name="Wang J."/>
        </authorList>
    </citation>
    <scope>NUCLEOTIDE SEQUENCE</scope>
    <source>
        <tissue evidence="2">Leaf</tissue>
    </source>
</reference>
<evidence type="ECO:0000256" key="1">
    <source>
        <dbReference type="SAM" id="MobiDB-lite"/>
    </source>
</evidence>